<sequence>MKGKDESVSEFEERLAGIIQALKKKYPDASLELRFQNGFQLLVAVILSAQCTDERVNQVTDTLFRKYPTPERFLEVPVEELEKDIRPTGFYRNKAKALRSCCRVLVDRYGGEVPRDIEELVKLPGVGRKTAAMVLGNAFGVQQGIAVDTHVKRVCQRLELSRAQTPEKMERELMAKIPRDDWTWFSNAMILHGRYTCTARKPQCGRCVMEPLCPFPEKNI</sequence>
<reference evidence="14 15" key="1">
    <citation type="submission" date="2019-05" db="EMBL/GenBank/DDBJ databases">
        <title>The Complete Genome Sequence of the n-alkane-degrading Desulfoglaeba alkanexedens ALDC reveals multiple alkylsuccinate synthase gene clusters.</title>
        <authorList>
            <person name="Callaghan A.V."/>
            <person name="Davidova I.A."/>
            <person name="Duncan K.E."/>
            <person name="Morris B."/>
            <person name="McInerney M.J."/>
        </authorList>
    </citation>
    <scope>NUCLEOTIDE SEQUENCE [LARGE SCALE GENOMIC DNA]</scope>
    <source>
        <strain evidence="14 15">ALDC</strain>
    </source>
</reference>
<dbReference type="EC" id="4.2.99.18" evidence="12"/>
<dbReference type="InterPro" id="IPR004036">
    <property type="entry name" value="Endonuclease-III-like_CS2"/>
</dbReference>
<proteinExistence type="inferred from homology"/>
<evidence type="ECO:0000256" key="11">
    <source>
        <dbReference type="ARBA" id="ARBA00023295"/>
    </source>
</evidence>
<protein>
    <recommendedName>
        <fullName evidence="12">Endonuclease III</fullName>
        <ecNumber evidence="12">4.2.99.18</ecNumber>
    </recommendedName>
    <alternativeName>
        <fullName evidence="12">DNA-(apurinic or apyrimidinic site) lyase</fullName>
    </alternativeName>
</protein>
<feature type="binding site" evidence="12">
    <location>
        <position position="204"/>
    </location>
    <ligand>
        <name>[4Fe-4S] cluster</name>
        <dbReference type="ChEBI" id="CHEBI:49883"/>
    </ligand>
</feature>
<dbReference type="SMART" id="SM00478">
    <property type="entry name" value="ENDO3c"/>
    <property type="match status" value="1"/>
</dbReference>
<accession>A0A4V1ERT3</accession>
<evidence type="ECO:0000256" key="1">
    <source>
        <dbReference type="ARBA" id="ARBA00008343"/>
    </source>
</evidence>
<evidence type="ECO:0000256" key="10">
    <source>
        <dbReference type="ARBA" id="ARBA00023239"/>
    </source>
</evidence>
<dbReference type="GO" id="GO:0046872">
    <property type="term" value="F:metal ion binding"/>
    <property type="evidence" value="ECO:0007669"/>
    <property type="project" value="UniProtKB-KW"/>
</dbReference>
<gene>
    <name evidence="12 14" type="primary">nth</name>
    <name evidence="14" type="ORF">FDQ92_11490</name>
</gene>
<dbReference type="InterPro" id="IPR000445">
    <property type="entry name" value="HhH_motif"/>
</dbReference>
<dbReference type="Pfam" id="PF10576">
    <property type="entry name" value="EndIII_4Fe-2S"/>
    <property type="match status" value="1"/>
</dbReference>
<comment type="similarity">
    <text evidence="1 12">Belongs to the Nth/MutY family.</text>
</comment>
<feature type="binding site" evidence="12">
    <location>
        <position position="213"/>
    </location>
    <ligand>
        <name>[4Fe-4S] cluster</name>
        <dbReference type="ChEBI" id="CHEBI:49883"/>
    </ligand>
</feature>
<dbReference type="Gene3D" id="1.10.340.30">
    <property type="entry name" value="Hypothetical protein, domain 2"/>
    <property type="match status" value="1"/>
</dbReference>
<dbReference type="PANTHER" id="PTHR10359:SF18">
    <property type="entry name" value="ENDONUCLEASE III"/>
    <property type="match status" value="1"/>
</dbReference>
<evidence type="ECO:0000256" key="8">
    <source>
        <dbReference type="ARBA" id="ARBA00023125"/>
    </source>
</evidence>
<keyword evidence="2 12" id="KW-0004">4Fe-4S</keyword>
<dbReference type="HAMAP" id="MF_00942">
    <property type="entry name" value="Nth"/>
    <property type="match status" value="1"/>
</dbReference>
<keyword evidence="14" id="KW-0255">Endonuclease</keyword>
<keyword evidence="3 12" id="KW-0479">Metal-binding</keyword>
<comment type="function">
    <text evidence="12">DNA repair enzyme that has both DNA N-glycosylase activity and AP-lyase activity. The DNA N-glycosylase activity releases various damaged pyrimidines from DNA by cleaving the N-glycosidic bond, leaving an AP (apurinic/apyrimidinic) site. The AP-lyase activity cleaves the phosphodiester bond 3' to the AP site by a beta-elimination, leaving a 3'-terminal unsaturated sugar and a product with a terminal 5'-phosphate.</text>
</comment>
<dbReference type="GO" id="GO:0140078">
    <property type="term" value="F:class I DNA-(apurinic or apyrimidinic site) endonuclease activity"/>
    <property type="evidence" value="ECO:0007669"/>
    <property type="project" value="UniProtKB-EC"/>
</dbReference>
<dbReference type="NCBIfam" id="TIGR01083">
    <property type="entry name" value="nth"/>
    <property type="match status" value="1"/>
</dbReference>
<dbReference type="OrthoDB" id="9800977at2"/>
<dbReference type="KEGG" id="dax:FDQ92_11490"/>
<dbReference type="InterPro" id="IPR005759">
    <property type="entry name" value="Nth"/>
</dbReference>
<dbReference type="GO" id="GO:0003677">
    <property type="term" value="F:DNA binding"/>
    <property type="evidence" value="ECO:0007669"/>
    <property type="project" value="UniProtKB-UniRule"/>
</dbReference>
<dbReference type="CDD" id="cd00056">
    <property type="entry name" value="ENDO3c"/>
    <property type="match status" value="1"/>
</dbReference>
<evidence type="ECO:0000256" key="4">
    <source>
        <dbReference type="ARBA" id="ARBA00022763"/>
    </source>
</evidence>
<keyword evidence="9 12" id="KW-0234">DNA repair</keyword>
<evidence type="ECO:0000256" key="7">
    <source>
        <dbReference type="ARBA" id="ARBA00023014"/>
    </source>
</evidence>
<dbReference type="PANTHER" id="PTHR10359">
    <property type="entry name" value="A/G-SPECIFIC ADENINE GLYCOSYLASE/ENDONUCLEASE III"/>
    <property type="match status" value="1"/>
</dbReference>
<dbReference type="GO" id="GO:0019104">
    <property type="term" value="F:DNA N-glycosylase activity"/>
    <property type="evidence" value="ECO:0007669"/>
    <property type="project" value="UniProtKB-UniRule"/>
</dbReference>
<keyword evidence="5 12" id="KW-0378">Hydrolase</keyword>
<organism evidence="14 15">
    <name type="scientific">Desulfoglaeba alkanexedens ALDC</name>
    <dbReference type="NCBI Taxonomy" id="980445"/>
    <lineage>
        <taxon>Bacteria</taxon>
        <taxon>Pseudomonadati</taxon>
        <taxon>Thermodesulfobacteriota</taxon>
        <taxon>Syntrophobacteria</taxon>
        <taxon>Syntrophobacterales</taxon>
        <taxon>Syntrophobacteraceae</taxon>
        <taxon>Desulfoglaeba</taxon>
    </lineage>
</organism>
<dbReference type="GO" id="GO:0051539">
    <property type="term" value="F:4 iron, 4 sulfur cluster binding"/>
    <property type="evidence" value="ECO:0007669"/>
    <property type="project" value="UniProtKB-UniRule"/>
</dbReference>
<evidence type="ECO:0000256" key="2">
    <source>
        <dbReference type="ARBA" id="ARBA00022485"/>
    </source>
</evidence>
<dbReference type="Proteomes" id="UP000298602">
    <property type="component" value="Chromosome"/>
</dbReference>
<dbReference type="GO" id="GO:0006285">
    <property type="term" value="P:base-excision repair, AP site formation"/>
    <property type="evidence" value="ECO:0007669"/>
    <property type="project" value="TreeGrafter"/>
</dbReference>
<dbReference type="FunFam" id="1.10.1670.10:FF:000001">
    <property type="entry name" value="Endonuclease III"/>
    <property type="match status" value="1"/>
</dbReference>
<keyword evidence="7 12" id="KW-0411">Iron-sulfur</keyword>
<evidence type="ECO:0000256" key="9">
    <source>
        <dbReference type="ARBA" id="ARBA00023204"/>
    </source>
</evidence>
<dbReference type="PIRSF" id="PIRSF001435">
    <property type="entry name" value="Nth"/>
    <property type="match status" value="1"/>
</dbReference>
<comment type="catalytic activity">
    <reaction evidence="12">
        <text>2'-deoxyribonucleotide-(2'-deoxyribose 5'-phosphate)-2'-deoxyribonucleotide-DNA = a 3'-end 2'-deoxyribonucleotide-(2,3-dehydro-2,3-deoxyribose 5'-phosphate)-DNA + a 5'-end 5'-phospho-2'-deoxyribonucleoside-DNA + H(+)</text>
        <dbReference type="Rhea" id="RHEA:66592"/>
        <dbReference type="Rhea" id="RHEA-COMP:13180"/>
        <dbReference type="Rhea" id="RHEA-COMP:16897"/>
        <dbReference type="Rhea" id="RHEA-COMP:17067"/>
        <dbReference type="ChEBI" id="CHEBI:15378"/>
        <dbReference type="ChEBI" id="CHEBI:136412"/>
        <dbReference type="ChEBI" id="CHEBI:157695"/>
        <dbReference type="ChEBI" id="CHEBI:167181"/>
        <dbReference type="EC" id="4.2.99.18"/>
    </reaction>
</comment>
<comment type="cofactor">
    <cofactor evidence="12">
        <name>[4Fe-4S] cluster</name>
        <dbReference type="ChEBI" id="CHEBI:49883"/>
    </cofactor>
    <text evidence="12">Binds 1 [4Fe-4S] cluster.</text>
</comment>
<dbReference type="AlphaFoldDB" id="A0A4V1ERT3"/>
<keyword evidence="8 12" id="KW-0238">DNA-binding</keyword>
<evidence type="ECO:0000256" key="3">
    <source>
        <dbReference type="ARBA" id="ARBA00022723"/>
    </source>
</evidence>
<reference evidence="14 15" key="2">
    <citation type="submission" date="2019-05" db="EMBL/GenBank/DDBJ databases">
        <authorList>
            <person name="Suflita J.M."/>
            <person name="Marks C.R."/>
        </authorList>
    </citation>
    <scope>NUCLEOTIDE SEQUENCE [LARGE SCALE GENOMIC DNA]</scope>
    <source>
        <strain evidence="14 15">ALDC</strain>
    </source>
</reference>
<feature type="binding site" evidence="12">
    <location>
        <position position="197"/>
    </location>
    <ligand>
        <name>[4Fe-4S] cluster</name>
        <dbReference type="ChEBI" id="CHEBI:49883"/>
    </ligand>
</feature>
<dbReference type="SUPFAM" id="SSF48150">
    <property type="entry name" value="DNA-glycosylase"/>
    <property type="match status" value="1"/>
</dbReference>
<dbReference type="Pfam" id="PF00730">
    <property type="entry name" value="HhH-GPD"/>
    <property type="match status" value="1"/>
</dbReference>
<dbReference type="FunFam" id="1.10.340.30:FF:000001">
    <property type="entry name" value="Endonuclease III"/>
    <property type="match status" value="1"/>
</dbReference>
<dbReference type="InterPro" id="IPR003651">
    <property type="entry name" value="Endonuclease3_FeS-loop_motif"/>
</dbReference>
<evidence type="ECO:0000313" key="15">
    <source>
        <dbReference type="Proteomes" id="UP000298602"/>
    </source>
</evidence>
<keyword evidence="14" id="KW-0540">Nuclease</keyword>
<keyword evidence="6 12" id="KW-0408">Iron</keyword>
<feature type="domain" description="HhH-GPD" evidence="13">
    <location>
        <begin position="47"/>
        <end position="195"/>
    </location>
</feature>
<keyword evidence="11 12" id="KW-0326">Glycosidase</keyword>
<dbReference type="Pfam" id="PF00633">
    <property type="entry name" value="HHH"/>
    <property type="match status" value="1"/>
</dbReference>
<keyword evidence="15" id="KW-1185">Reference proteome</keyword>
<dbReference type="PROSITE" id="PS01155">
    <property type="entry name" value="ENDONUCLEASE_III_2"/>
    <property type="match status" value="1"/>
</dbReference>
<dbReference type="InterPro" id="IPR003265">
    <property type="entry name" value="HhH-GPD_domain"/>
</dbReference>
<dbReference type="InterPro" id="IPR023170">
    <property type="entry name" value="HhH_base_excis_C"/>
</dbReference>
<evidence type="ECO:0000256" key="5">
    <source>
        <dbReference type="ARBA" id="ARBA00022801"/>
    </source>
</evidence>
<evidence type="ECO:0000256" key="12">
    <source>
        <dbReference type="HAMAP-Rule" id="MF_00942"/>
    </source>
</evidence>
<dbReference type="InterPro" id="IPR011257">
    <property type="entry name" value="DNA_glycosylase"/>
</dbReference>
<name>A0A4V1ERT3_9BACT</name>
<keyword evidence="4 12" id="KW-0227">DNA damage</keyword>
<dbReference type="EMBL" id="CP040098">
    <property type="protein sequence ID" value="QCQ22741.1"/>
    <property type="molecule type" value="Genomic_DNA"/>
</dbReference>
<evidence type="ECO:0000313" key="14">
    <source>
        <dbReference type="EMBL" id="QCQ22741.1"/>
    </source>
</evidence>
<evidence type="ECO:0000256" key="6">
    <source>
        <dbReference type="ARBA" id="ARBA00023004"/>
    </source>
</evidence>
<feature type="binding site" evidence="12">
    <location>
        <position position="207"/>
    </location>
    <ligand>
        <name>[4Fe-4S] cluster</name>
        <dbReference type="ChEBI" id="CHEBI:49883"/>
    </ligand>
</feature>
<dbReference type="SMART" id="SM00525">
    <property type="entry name" value="FES"/>
    <property type="match status" value="1"/>
</dbReference>
<dbReference type="Gene3D" id="1.10.1670.10">
    <property type="entry name" value="Helix-hairpin-Helix base-excision DNA repair enzymes (C-terminal)"/>
    <property type="match status" value="1"/>
</dbReference>
<keyword evidence="10 12" id="KW-0456">Lyase</keyword>
<dbReference type="RefSeq" id="WP_137425025.1">
    <property type="nucleotide sequence ID" value="NZ_CP040098.1"/>
</dbReference>
<evidence type="ECO:0000259" key="13">
    <source>
        <dbReference type="SMART" id="SM00478"/>
    </source>
</evidence>